<dbReference type="EMBL" id="JADFTS010000006">
    <property type="protein sequence ID" value="KAF9600752.1"/>
    <property type="molecule type" value="Genomic_DNA"/>
</dbReference>
<dbReference type="GO" id="GO:0006281">
    <property type="term" value="P:DNA repair"/>
    <property type="evidence" value="ECO:0007669"/>
    <property type="project" value="TreeGrafter"/>
</dbReference>
<evidence type="ECO:0000259" key="9">
    <source>
        <dbReference type="Pfam" id="PF22608"/>
    </source>
</evidence>
<feature type="compositionally biased region" description="Basic residues" evidence="7">
    <location>
        <begin position="23"/>
        <end position="35"/>
    </location>
</feature>
<dbReference type="GO" id="GO:0006261">
    <property type="term" value="P:DNA-templated DNA replication"/>
    <property type="evidence" value="ECO:0007669"/>
    <property type="project" value="TreeGrafter"/>
</dbReference>
<dbReference type="SUPFAM" id="SSF52540">
    <property type="entry name" value="P-loop containing nucleoside triphosphate hydrolases"/>
    <property type="match status" value="1"/>
</dbReference>
<gene>
    <name evidence="11" type="ORF">IFM89_012196</name>
</gene>
<dbReference type="Pfam" id="PF23007">
    <property type="entry name" value="DnaA_N-like_STI"/>
    <property type="match status" value="1"/>
</dbReference>
<keyword evidence="2" id="KW-0479">Metal-binding</keyword>
<dbReference type="GO" id="GO:0005524">
    <property type="term" value="F:ATP binding"/>
    <property type="evidence" value="ECO:0007669"/>
    <property type="project" value="UniProtKB-KW"/>
</dbReference>
<feature type="compositionally biased region" description="Basic and acidic residues" evidence="7">
    <location>
        <begin position="827"/>
        <end position="840"/>
    </location>
</feature>
<dbReference type="InterPro" id="IPR045085">
    <property type="entry name" value="HLD_clamp_pol_III_gamma_tau"/>
</dbReference>
<dbReference type="Proteomes" id="UP000631114">
    <property type="component" value="Unassembled WGS sequence"/>
</dbReference>
<dbReference type="InterPro" id="IPR054506">
    <property type="entry name" value="DnaA_N-like_STI"/>
</dbReference>
<evidence type="ECO:0000313" key="12">
    <source>
        <dbReference type="Proteomes" id="UP000631114"/>
    </source>
</evidence>
<dbReference type="InterPro" id="IPR027417">
    <property type="entry name" value="P-loop_NTPase"/>
</dbReference>
<dbReference type="CDD" id="cd18137">
    <property type="entry name" value="HLD_clamp_pol_III_gamma_tau"/>
    <property type="match status" value="1"/>
</dbReference>
<evidence type="ECO:0000256" key="1">
    <source>
        <dbReference type="ARBA" id="ARBA00006360"/>
    </source>
</evidence>
<evidence type="ECO:0000256" key="7">
    <source>
        <dbReference type="SAM" id="MobiDB-lite"/>
    </source>
</evidence>
<dbReference type="GO" id="GO:0046872">
    <property type="term" value="F:metal ion binding"/>
    <property type="evidence" value="ECO:0007669"/>
    <property type="project" value="UniProtKB-KW"/>
</dbReference>
<evidence type="ECO:0000256" key="6">
    <source>
        <dbReference type="ARBA" id="ARBA00023054"/>
    </source>
</evidence>
<keyword evidence="4" id="KW-0862">Zinc</keyword>
<keyword evidence="12" id="KW-1185">Reference proteome</keyword>
<dbReference type="GO" id="GO:0003887">
    <property type="term" value="F:DNA-directed DNA polymerase activity"/>
    <property type="evidence" value="ECO:0007669"/>
    <property type="project" value="InterPro"/>
</dbReference>
<reference evidence="11 12" key="1">
    <citation type="submission" date="2020-10" db="EMBL/GenBank/DDBJ databases">
        <title>The Coptis chinensis genome and diversification of protoberbering-type alkaloids.</title>
        <authorList>
            <person name="Wang B."/>
            <person name="Shu S."/>
            <person name="Song C."/>
            <person name="Liu Y."/>
        </authorList>
    </citation>
    <scope>NUCLEOTIDE SEQUENCE [LARGE SCALE GENOMIC DNA]</scope>
    <source>
        <strain evidence="11">HL-2020</strain>
        <tissue evidence="11">Leaf</tissue>
    </source>
</reference>
<dbReference type="OrthoDB" id="1906110at2759"/>
<dbReference type="Gene3D" id="3.40.50.300">
    <property type="entry name" value="P-loop containing nucleotide triphosphate hydrolases"/>
    <property type="match status" value="1"/>
</dbReference>
<dbReference type="Gene3D" id="1.10.8.60">
    <property type="match status" value="1"/>
</dbReference>
<protein>
    <submittedName>
        <fullName evidence="11">Uncharacterized protein</fullName>
    </submittedName>
</protein>
<dbReference type="NCBIfam" id="TIGR02397">
    <property type="entry name" value="dnaX_nterm"/>
    <property type="match status" value="1"/>
</dbReference>
<proteinExistence type="inferred from homology"/>
<dbReference type="InterPro" id="IPR050238">
    <property type="entry name" value="DNA_Rep/Repair_Clamp_Loader"/>
</dbReference>
<evidence type="ECO:0000259" key="10">
    <source>
        <dbReference type="Pfam" id="PF23007"/>
    </source>
</evidence>
<evidence type="ECO:0000259" key="8">
    <source>
        <dbReference type="Pfam" id="PF12169"/>
    </source>
</evidence>
<evidence type="ECO:0000256" key="4">
    <source>
        <dbReference type="ARBA" id="ARBA00022833"/>
    </source>
</evidence>
<keyword evidence="6" id="KW-0175">Coiled coil</keyword>
<name>A0A835HLX6_9MAGN</name>
<dbReference type="Pfam" id="PF12169">
    <property type="entry name" value="DNA_pol3_gamma3"/>
    <property type="match status" value="1"/>
</dbReference>
<comment type="caution">
    <text evidence="11">The sequence shown here is derived from an EMBL/GenBank/DDBJ whole genome shotgun (WGS) entry which is preliminary data.</text>
</comment>
<feature type="region of interest" description="Disordered" evidence="7">
    <location>
        <begin position="140"/>
        <end position="159"/>
    </location>
</feature>
<accession>A0A835HLX6</accession>
<dbReference type="GO" id="GO:0009360">
    <property type="term" value="C:DNA polymerase III complex"/>
    <property type="evidence" value="ECO:0007669"/>
    <property type="project" value="InterPro"/>
</dbReference>
<keyword evidence="3" id="KW-0547">Nucleotide-binding</keyword>
<feature type="region of interest" description="Disordered" evidence="7">
    <location>
        <begin position="799"/>
        <end position="889"/>
    </location>
</feature>
<dbReference type="InterPro" id="IPR008921">
    <property type="entry name" value="DNA_pol3_clamp-load_cplx_C"/>
</dbReference>
<dbReference type="GO" id="GO:0005663">
    <property type="term" value="C:DNA replication factor C complex"/>
    <property type="evidence" value="ECO:0007669"/>
    <property type="project" value="TreeGrafter"/>
</dbReference>
<dbReference type="Pfam" id="PF22608">
    <property type="entry name" value="DNAX_ATPase_lid"/>
    <property type="match status" value="1"/>
</dbReference>
<dbReference type="InterPro" id="IPR022754">
    <property type="entry name" value="DNA_pol_III_gamma-3"/>
</dbReference>
<feature type="domain" description="STICHEL DnaA-N-like alpha-beta" evidence="10">
    <location>
        <begin position="671"/>
        <end position="749"/>
    </location>
</feature>
<dbReference type="AlphaFoldDB" id="A0A835HLX6"/>
<feature type="compositionally biased region" description="Polar residues" evidence="7">
    <location>
        <begin position="1"/>
        <end position="22"/>
    </location>
</feature>
<dbReference type="InterPro" id="IPR012763">
    <property type="entry name" value="DNA_pol_III_sug/sutau_N"/>
</dbReference>
<feature type="compositionally biased region" description="Polar residues" evidence="7">
    <location>
        <begin position="36"/>
        <end position="50"/>
    </location>
</feature>
<evidence type="ECO:0000256" key="5">
    <source>
        <dbReference type="ARBA" id="ARBA00022840"/>
    </source>
</evidence>
<dbReference type="GO" id="GO:0003689">
    <property type="term" value="F:DNA clamp loader activity"/>
    <property type="evidence" value="ECO:0007669"/>
    <property type="project" value="TreeGrafter"/>
</dbReference>
<evidence type="ECO:0000256" key="3">
    <source>
        <dbReference type="ARBA" id="ARBA00022741"/>
    </source>
</evidence>
<evidence type="ECO:0000313" key="11">
    <source>
        <dbReference type="EMBL" id="KAF9600752.1"/>
    </source>
</evidence>
<sequence>MATQNATKTQLNPYPTSTANTSSKRKPVKEKKQKHSSSLANCSSIPNEDQSSIACPYHRSSSLSLSAEFTHATLEATLYQSLLSKEYGSLRENSDLAPSLSQMTTYPLGKGGLANLKARHDRGISWRWLRTRKGIRTKKLINPTGRRSTDGASKRSSKGKCLQDQVLVCEEDTPNKNGQTSENKVSEISSSSNCLSSHNCQSKCSNNSSHEKVQCHSSTSLSSKYQPKLFEDIAGHEILVKALSNAVQKERFAPLYLFHGPSGTGKTSTARIFSMALNCESSTHTKPCWSCRGCTRSLYIMDLCSGSRITGFERIRTLIQSTTFTQIDTGFKVFIIEECHSLTPEAWEEILSIVERAPSSTMVFVMITEDVNMVPKGISSRCQKFCFPKLKGMDIILKLARTVAQEEIEIDREALRLITSKADGSMREAENILDQLALLGSRITSTMVQQIVGLVPHNKLLDLLTTVLSADTIKTVRSTRELIASGVQPKSILSQLASLITDILSGAAATATTSSAGSSKDKRLLRTGSKLTYDQSDRLSSALKMLVKTEKQLSSSSDQTNWIVAALLQIASEHVSNRTPSGIVLPRDIIIPADGKSEAASEHNLIHIPSSGISELFHHRRSRECQHAIDRASEQSGILTNDLSTFSRSNSKTKRCPSRKVKKEPNLGQIGNMEEVWLNVLERIQDGYVKEFLCHQGKIASLTLSSANAIVHLMFKRPEDKLAAQMSEESIANALKEALGCPVTVNMSLEPLGIETDESTSVSNPKRKEKECGYCGQHHEESALFFPAAESQCNQNAEVMMHRSGSRKSSAASESLRPLRLQGDTHISQDKRPSHKKEASTTRLQQILPFSGHLTQGNRIASADSKNEPTPARERNPSTITDTTKDTNPKHRWLSLSSIQQGDASVERYSQDLLFENENNERERAKKRCSKVHKSLIKDNEDQHCQRSTAPMVLKRSWSCSEVFCRRFQ</sequence>
<organism evidence="11 12">
    <name type="scientific">Coptis chinensis</name>
    <dbReference type="NCBI Taxonomy" id="261450"/>
    <lineage>
        <taxon>Eukaryota</taxon>
        <taxon>Viridiplantae</taxon>
        <taxon>Streptophyta</taxon>
        <taxon>Embryophyta</taxon>
        <taxon>Tracheophyta</taxon>
        <taxon>Spermatophyta</taxon>
        <taxon>Magnoliopsida</taxon>
        <taxon>Ranunculales</taxon>
        <taxon>Ranunculaceae</taxon>
        <taxon>Coptidoideae</taxon>
        <taxon>Coptis</taxon>
    </lineage>
</organism>
<dbReference type="PANTHER" id="PTHR11669:SF51">
    <property type="entry name" value="AAA+ ATPASE DOMAIN-CONTAINING PROTEIN"/>
    <property type="match status" value="1"/>
</dbReference>
<keyword evidence="5" id="KW-0067">ATP-binding</keyword>
<feature type="domain" description="DNA polymerase III subunit gamma/tau helical lid" evidence="9">
    <location>
        <begin position="397"/>
        <end position="436"/>
    </location>
</feature>
<evidence type="ECO:0000256" key="2">
    <source>
        <dbReference type="ARBA" id="ARBA00022723"/>
    </source>
</evidence>
<dbReference type="PANTHER" id="PTHR11669">
    <property type="entry name" value="REPLICATION FACTOR C / DNA POLYMERASE III GAMMA-TAU SUBUNIT"/>
    <property type="match status" value="1"/>
</dbReference>
<dbReference type="SUPFAM" id="SSF48019">
    <property type="entry name" value="post-AAA+ oligomerization domain-like"/>
    <property type="match status" value="1"/>
</dbReference>
<feature type="domain" description="DNA polymerase III gamma subunit" evidence="8">
    <location>
        <begin position="444"/>
        <end position="571"/>
    </location>
</feature>
<comment type="similarity">
    <text evidence="1">Belongs to the DnaX/STICHEL family.</text>
</comment>
<feature type="region of interest" description="Disordered" evidence="7">
    <location>
        <begin position="1"/>
        <end position="50"/>
    </location>
</feature>
<dbReference type="Pfam" id="PF13177">
    <property type="entry name" value="DNA_pol3_delta2"/>
    <property type="match status" value="1"/>
</dbReference>
<dbReference type="Gene3D" id="1.20.272.10">
    <property type="match status" value="1"/>
</dbReference>
<dbReference type="GO" id="GO:0003677">
    <property type="term" value="F:DNA binding"/>
    <property type="evidence" value="ECO:0007669"/>
    <property type="project" value="InterPro"/>
</dbReference>
<feature type="compositionally biased region" description="Basic and acidic residues" evidence="7">
    <location>
        <begin position="865"/>
        <end position="876"/>
    </location>
</feature>